<dbReference type="KEGG" id="tee:Tel_10405"/>
<evidence type="ECO:0000256" key="4">
    <source>
        <dbReference type="ARBA" id="ARBA00022840"/>
    </source>
</evidence>
<dbReference type="PROSITE" id="PS00211">
    <property type="entry name" value="ABC_TRANSPORTER_1"/>
    <property type="match status" value="2"/>
</dbReference>
<dbReference type="AlphaFoldDB" id="A0A0S2TEE0"/>
<dbReference type="Pfam" id="PF08352">
    <property type="entry name" value="oligo_HPY"/>
    <property type="match status" value="2"/>
</dbReference>
<dbReference type="InterPro" id="IPR003439">
    <property type="entry name" value="ABC_transporter-like_ATP-bd"/>
</dbReference>
<dbReference type="NCBIfam" id="NF007739">
    <property type="entry name" value="PRK10419.1"/>
    <property type="match status" value="2"/>
</dbReference>
<evidence type="ECO:0000313" key="6">
    <source>
        <dbReference type="EMBL" id="ALP53520.1"/>
    </source>
</evidence>
<keyword evidence="7" id="KW-1185">Reference proteome</keyword>
<dbReference type="InterPro" id="IPR013563">
    <property type="entry name" value="Oligopep_ABC_C"/>
</dbReference>
<comment type="similarity">
    <text evidence="1">Belongs to the ABC transporter superfamily.</text>
</comment>
<keyword evidence="2" id="KW-0813">Transport</keyword>
<dbReference type="PANTHER" id="PTHR43776:SF7">
    <property type="entry name" value="D,D-DIPEPTIDE TRANSPORT ATP-BINDING PROTEIN DDPF-RELATED"/>
    <property type="match status" value="1"/>
</dbReference>
<dbReference type="NCBIfam" id="NF008453">
    <property type="entry name" value="PRK11308.1"/>
    <property type="match status" value="2"/>
</dbReference>
<dbReference type="GO" id="GO:0055085">
    <property type="term" value="P:transmembrane transport"/>
    <property type="evidence" value="ECO:0007669"/>
    <property type="project" value="UniProtKB-ARBA"/>
</dbReference>
<organism evidence="6 7">
    <name type="scientific">Candidatus Tenderia electrophaga</name>
    <dbReference type="NCBI Taxonomy" id="1748243"/>
    <lineage>
        <taxon>Bacteria</taxon>
        <taxon>Pseudomonadati</taxon>
        <taxon>Pseudomonadota</taxon>
        <taxon>Gammaproteobacteria</taxon>
        <taxon>Candidatus Tenderiales</taxon>
        <taxon>Candidatus Tenderiaceae</taxon>
        <taxon>Candidatus Tenderia</taxon>
    </lineage>
</organism>
<evidence type="ECO:0000256" key="3">
    <source>
        <dbReference type="ARBA" id="ARBA00022741"/>
    </source>
</evidence>
<dbReference type="InterPro" id="IPR003593">
    <property type="entry name" value="AAA+_ATPase"/>
</dbReference>
<name>A0A0S2TEE0_9GAMM</name>
<accession>A0A0S2TEE0</accession>
<dbReference type="InterPro" id="IPR050319">
    <property type="entry name" value="ABC_transp_ATP-bind"/>
</dbReference>
<protein>
    <submittedName>
        <fullName evidence="6">ABC transporter ATP-binding protein</fullName>
    </submittedName>
</protein>
<dbReference type="FunFam" id="3.40.50.300:FF:000016">
    <property type="entry name" value="Oligopeptide ABC transporter ATP-binding component"/>
    <property type="match status" value="2"/>
</dbReference>
<keyword evidence="3" id="KW-0547">Nucleotide-binding</keyword>
<dbReference type="Gene3D" id="3.40.50.300">
    <property type="entry name" value="P-loop containing nucleotide triphosphate hydrolases"/>
    <property type="match status" value="2"/>
</dbReference>
<dbReference type="STRING" id="1748243.Tel_10405"/>
<gene>
    <name evidence="6" type="ORF">Tel_10405</name>
</gene>
<feature type="domain" description="ABC transporter" evidence="5">
    <location>
        <begin position="5"/>
        <end position="266"/>
    </location>
</feature>
<dbReference type="SUPFAM" id="SSF52540">
    <property type="entry name" value="P-loop containing nucleoside triphosphate hydrolases"/>
    <property type="match status" value="2"/>
</dbReference>
<dbReference type="Pfam" id="PF00005">
    <property type="entry name" value="ABC_tran"/>
    <property type="match status" value="2"/>
</dbReference>
<dbReference type="EMBL" id="CP013099">
    <property type="protein sequence ID" value="ALP53520.1"/>
    <property type="molecule type" value="Genomic_DNA"/>
</dbReference>
<dbReference type="GO" id="GO:0005524">
    <property type="term" value="F:ATP binding"/>
    <property type="evidence" value="ECO:0007669"/>
    <property type="project" value="UniProtKB-KW"/>
</dbReference>
<feature type="domain" description="ABC transporter" evidence="5">
    <location>
        <begin position="303"/>
        <end position="543"/>
    </location>
</feature>
<dbReference type="GO" id="GO:0015833">
    <property type="term" value="P:peptide transport"/>
    <property type="evidence" value="ECO:0007669"/>
    <property type="project" value="InterPro"/>
</dbReference>
<dbReference type="SMART" id="SM00382">
    <property type="entry name" value="AAA"/>
    <property type="match status" value="2"/>
</dbReference>
<reference evidence="6" key="1">
    <citation type="submission" date="2015-10" db="EMBL/GenBank/DDBJ databases">
        <title>Description of Candidatus Tenderia electrophaga gen. nov, sp. nov., an Uncultivated Electroautotroph from a Biocathode Enrichment.</title>
        <authorList>
            <person name="Eddie B.J."/>
            <person name="Malanoski A.P."/>
            <person name="Wang Z."/>
            <person name="Hall R.J."/>
            <person name="Oh S.D."/>
            <person name="Heiner C."/>
            <person name="Lin B."/>
            <person name="Strycharz-Glaven S.M."/>
        </authorList>
    </citation>
    <scope>NUCLEOTIDE SEQUENCE [LARGE SCALE GENOMIC DNA]</scope>
    <source>
        <strain evidence="6">NRL1</strain>
    </source>
</reference>
<dbReference type="CDD" id="cd03257">
    <property type="entry name" value="ABC_NikE_OppD_transporters"/>
    <property type="match status" value="2"/>
</dbReference>
<dbReference type="PROSITE" id="PS50893">
    <property type="entry name" value="ABC_TRANSPORTER_2"/>
    <property type="match status" value="2"/>
</dbReference>
<sequence>MTRLLKVEGLQTWLRSGDEIVRAVDEVSFEIKKGETFCLVGESGSGKSITALSVIQLLPQDISQHPGGRVLFDYRHNDGRIEQVDMLRLDPAKTLTIRGARIAMIFQEPMTSLNPVFTIGDQIIEALQLHNPEMDEAAARQRAIAALEQVKIPNAAERIDEYPHRLSGGQRQRVMIAMAMACEPDLLIADEPTTALDVTVQAEILRLMKDLQQRRGTAILFITHDFGVVSQMADRLAVMQLGKIVEAGPLKQMINQPQHPYTKKLLAALPENLPREIISHDSEHTASAKPLLELQGVQVYFPIKKGVLRRTVDHVKAVDGIDLKIPKGQILALVGESGCGKSTLGRAILRLNDPTAGKVYFDGADITALPHKQMQPLRREMQIIFQDPMSSLNPRLTIAATLTEPMKVHGIGESKEERLELAKRILERVHLKGDYVWRFPHEFSGGQRQRIGIARALALNPRFIVCDEVTSALDVSVQAEILQMLLELRQERDLTLLFITHNIGVVEYVSDEMAVMNDGRIVEQGPTDRISRVPQHEYTKKLLAAVPRVEFEH</sequence>
<evidence type="ECO:0000256" key="1">
    <source>
        <dbReference type="ARBA" id="ARBA00005417"/>
    </source>
</evidence>
<dbReference type="Proteomes" id="UP000055136">
    <property type="component" value="Chromosome"/>
</dbReference>
<dbReference type="InterPro" id="IPR027417">
    <property type="entry name" value="P-loop_NTPase"/>
</dbReference>
<dbReference type="PANTHER" id="PTHR43776">
    <property type="entry name" value="TRANSPORT ATP-BINDING PROTEIN"/>
    <property type="match status" value="1"/>
</dbReference>
<evidence type="ECO:0000256" key="2">
    <source>
        <dbReference type="ARBA" id="ARBA00022448"/>
    </source>
</evidence>
<keyword evidence="4 6" id="KW-0067">ATP-binding</keyword>
<dbReference type="InterPro" id="IPR017871">
    <property type="entry name" value="ABC_transporter-like_CS"/>
</dbReference>
<proteinExistence type="inferred from homology"/>
<evidence type="ECO:0000313" key="7">
    <source>
        <dbReference type="Proteomes" id="UP000055136"/>
    </source>
</evidence>
<evidence type="ECO:0000259" key="5">
    <source>
        <dbReference type="PROSITE" id="PS50893"/>
    </source>
</evidence>
<dbReference type="GO" id="GO:0016887">
    <property type="term" value="F:ATP hydrolysis activity"/>
    <property type="evidence" value="ECO:0007669"/>
    <property type="project" value="InterPro"/>
</dbReference>